<evidence type="ECO:0000259" key="1">
    <source>
        <dbReference type="Pfam" id="PF07589"/>
    </source>
</evidence>
<evidence type="ECO:0000313" key="3">
    <source>
        <dbReference type="Proteomes" id="UP000712673"/>
    </source>
</evidence>
<organism evidence="2 3">
    <name type="scientific">Tectimicrobiota bacterium</name>
    <dbReference type="NCBI Taxonomy" id="2528274"/>
    <lineage>
        <taxon>Bacteria</taxon>
        <taxon>Pseudomonadati</taxon>
        <taxon>Nitrospinota/Tectimicrobiota group</taxon>
        <taxon>Candidatus Tectimicrobiota</taxon>
    </lineage>
</organism>
<evidence type="ECO:0000313" key="2">
    <source>
        <dbReference type="EMBL" id="MBM3225043.1"/>
    </source>
</evidence>
<reference evidence="2" key="1">
    <citation type="submission" date="2019-03" db="EMBL/GenBank/DDBJ databases">
        <title>Lake Tanganyika Metagenome-Assembled Genomes (MAGs).</title>
        <authorList>
            <person name="Tran P."/>
        </authorList>
    </citation>
    <scope>NUCLEOTIDE SEQUENCE</scope>
    <source>
        <strain evidence="2">K_DeepCast_65m_m2_066</strain>
    </source>
</reference>
<gene>
    <name evidence="2" type="ORF">FJZ47_14745</name>
</gene>
<dbReference type="CDD" id="cd08547">
    <property type="entry name" value="Type_II_cohesin"/>
    <property type="match status" value="1"/>
</dbReference>
<dbReference type="Pfam" id="PF07589">
    <property type="entry name" value="PEP-CTERM"/>
    <property type="match status" value="1"/>
</dbReference>
<dbReference type="EMBL" id="VGLS01000464">
    <property type="protein sequence ID" value="MBM3225043.1"/>
    <property type="molecule type" value="Genomic_DNA"/>
</dbReference>
<protein>
    <submittedName>
        <fullName evidence="2">PEP-CTERM sorting domain-containing protein</fullName>
    </submittedName>
</protein>
<name>A0A938B4T7_UNCTE</name>
<dbReference type="Gene3D" id="2.60.40.680">
    <property type="match status" value="1"/>
</dbReference>
<feature type="domain" description="Ice-binding protein C-terminal" evidence="1">
    <location>
        <begin position="233"/>
        <end position="259"/>
    </location>
</feature>
<sequence length="271" mass="28274">MGMARLPSLMPENSCCCVHGHAAPPGNPLHTKVNIMRKLFSLLFLLSFILLRTPPAVQAVSLAVLPGSQSVLRGTPVAVDLVISGLGDHTAPSLAVFDLDLTFDSAILSLSQVVFGGFLGAPDTDPSPLVSTSVETQIAVDSSIPGMLNLVEISLLEADSATCVFCLPPYLADVQPASFTLATLTFDTLATTTAPSLVHLAVNVLGDANGDPLVLAVTPDASTITVLAPPSGQVPEPATWVCLMTGSLGLLAAGWWQRRRRAMERESGGRP</sequence>
<comment type="caution">
    <text evidence="2">The sequence shown here is derived from an EMBL/GenBank/DDBJ whole genome shotgun (WGS) entry which is preliminary data.</text>
</comment>
<dbReference type="InterPro" id="IPR013424">
    <property type="entry name" value="Ice-binding_C"/>
</dbReference>
<proteinExistence type="predicted"/>
<dbReference type="SUPFAM" id="SSF49384">
    <property type="entry name" value="Carbohydrate-binding domain"/>
    <property type="match status" value="1"/>
</dbReference>
<dbReference type="InterPro" id="IPR008965">
    <property type="entry name" value="CBM2/CBM3_carb-bd_dom_sf"/>
</dbReference>
<dbReference type="AlphaFoldDB" id="A0A938B4T7"/>
<dbReference type="Proteomes" id="UP000712673">
    <property type="component" value="Unassembled WGS sequence"/>
</dbReference>
<dbReference type="GO" id="GO:0030246">
    <property type="term" value="F:carbohydrate binding"/>
    <property type="evidence" value="ECO:0007669"/>
    <property type="project" value="InterPro"/>
</dbReference>
<accession>A0A938B4T7</accession>